<gene>
    <name evidence="1" type="ORF">BDV95DRAFT_512539</name>
</gene>
<evidence type="ECO:0000313" key="2">
    <source>
        <dbReference type="Proteomes" id="UP000481861"/>
    </source>
</evidence>
<evidence type="ECO:0000313" key="1">
    <source>
        <dbReference type="EMBL" id="KAF2876385.1"/>
    </source>
</evidence>
<organism evidence="1 2">
    <name type="scientific">Massariosphaeria phaeospora</name>
    <dbReference type="NCBI Taxonomy" id="100035"/>
    <lineage>
        <taxon>Eukaryota</taxon>
        <taxon>Fungi</taxon>
        <taxon>Dikarya</taxon>
        <taxon>Ascomycota</taxon>
        <taxon>Pezizomycotina</taxon>
        <taxon>Dothideomycetes</taxon>
        <taxon>Pleosporomycetidae</taxon>
        <taxon>Pleosporales</taxon>
        <taxon>Pleosporales incertae sedis</taxon>
        <taxon>Massariosphaeria</taxon>
    </lineage>
</organism>
<proteinExistence type="predicted"/>
<reference evidence="1 2" key="1">
    <citation type="submission" date="2020-01" db="EMBL/GenBank/DDBJ databases">
        <authorList>
            <consortium name="DOE Joint Genome Institute"/>
            <person name="Haridas S."/>
            <person name="Albert R."/>
            <person name="Binder M."/>
            <person name="Bloem J."/>
            <person name="Labutti K."/>
            <person name="Salamov A."/>
            <person name="Andreopoulos B."/>
            <person name="Baker S.E."/>
            <person name="Barry K."/>
            <person name="Bills G."/>
            <person name="Bluhm B.H."/>
            <person name="Cannon C."/>
            <person name="Castanera R."/>
            <person name="Culley D.E."/>
            <person name="Daum C."/>
            <person name="Ezra D."/>
            <person name="Gonzalez J.B."/>
            <person name="Henrissat B."/>
            <person name="Kuo A."/>
            <person name="Liang C."/>
            <person name="Lipzen A."/>
            <person name="Lutzoni F."/>
            <person name="Magnuson J."/>
            <person name="Mondo S."/>
            <person name="Nolan M."/>
            <person name="Ohm R."/>
            <person name="Pangilinan J."/>
            <person name="Park H.-J.H."/>
            <person name="Ramirez L."/>
            <person name="Alfaro M."/>
            <person name="Sun H."/>
            <person name="Tritt A."/>
            <person name="Yoshinaga Y."/>
            <person name="Zwiers L.-H.L."/>
            <person name="Turgeon B.G."/>
            <person name="Goodwin S.B."/>
            <person name="Spatafora J.W."/>
            <person name="Crous P.W."/>
            <person name="Grigoriev I.V."/>
        </authorList>
    </citation>
    <scope>NUCLEOTIDE SEQUENCE [LARGE SCALE GENOMIC DNA]</scope>
    <source>
        <strain evidence="1 2">CBS 611.86</strain>
    </source>
</reference>
<sequence>MTFSSEAGHGVRQHLPFRGRRLTPLSQRVRSVMLSLLNMSSEWRIEVTAYKATHRRLSKLSSSAQASTVLHIPFIAFPVPFLFSLHSYFQEKSAGPYIKLILLKHSLHLNSIFFSSKMAPIFKITALLNLSLYVAAQGTQFITGDCTADADCASACCGFDSGKCAAIIPALERNEGCGFGEAAPNNGNGQPLAGAAAGAAAEVVDAAEVADVAPGTQFVTGECAADADCELGCCGFNTGLCAGPVIAQERDGGCGFGDAAPNDDAAQALRKKRGLGRRGVAYWM</sequence>
<protein>
    <recommendedName>
        <fullName evidence="3">Biotrophy-associated secreted protein 2</fullName>
    </recommendedName>
</protein>
<evidence type="ECO:0008006" key="3">
    <source>
        <dbReference type="Google" id="ProtNLM"/>
    </source>
</evidence>
<dbReference type="AlphaFoldDB" id="A0A7C8MVZ4"/>
<dbReference type="EMBL" id="JAADJZ010000003">
    <property type="protein sequence ID" value="KAF2876385.1"/>
    <property type="molecule type" value="Genomic_DNA"/>
</dbReference>
<comment type="caution">
    <text evidence="1">The sequence shown here is derived from an EMBL/GenBank/DDBJ whole genome shotgun (WGS) entry which is preliminary data.</text>
</comment>
<accession>A0A7C8MVZ4</accession>
<dbReference type="OrthoDB" id="2132010at2759"/>
<keyword evidence="2" id="KW-1185">Reference proteome</keyword>
<name>A0A7C8MVZ4_9PLEO</name>
<dbReference type="Proteomes" id="UP000481861">
    <property type="component" value="Unassembled WGS sequence"/>
</dbReference>